<gene>
    <name evidence="2" type="ordered locus">Desru_1990</name>
</gene>
<sequence length="459" mass="49885">MREYRVLSPTAILGYGFPEASFRSGLAREPHLIAVDAGSTDPGPYYLGAGISFTDRAAVKRDLELIIEAGLTKNIPVVIGTAGGCGAEPHLMWNLEIIQELAREKGWQFPLGVIHAELTKEQVLQAFRKGKISPLYPAPALTEEEIISAEHIVGQMGPEPVMDVLSRGARVILAGRAYDPAVFSAPAILEGYPRGLAIHMGKILECGAIAATPGSGSDCLMGTLKEDCFIVEPLNPARRCTPTSVAAHTLYEKTNPYLLPGPGGMLDLHSATFTQVNERAVMVAGSRFVPGETYAVKLEGAKRVGFRTVAIAGCRDPIMIAQIDSIIEAVRERVEDNFKRNGFNYYLHFNIYGKNGVMGKLEPLKEIHSHELGIIIEAVAETQEIANTICSFARSTMLHYGYPGRIATAGNLAFPYSPSDFKAGAVYHFNLYHLMEVENPLSLFPREILTAGEGLSCQR</sequence>
<dbReference type="HOGENOM" id="CLU_028036_0_0_9"/>
<dbReference type="Pfam" id="PF07287">
    <property type="entry name" value="AtuA"/>
    <property type="match status" value="2"/>
</dbReference>
<proteinExistence type="predicted"/>
<dbReference type="AlphaFoldDB" id="F6DV93"/>
<keyword evidence="3" id="KW-1185">Reference proteome</keyword>
<dbReference type="OrthoDB" id="9763456at2"/>
<organism evidence="2 3">
    <name type="scientific">Desulforamulus ruminis (strain ATCC 23193 / DSM 2154 / NCIMB 8452 / DL)</name>
    <name type="common">Desulfotomaculum ruminis</name>
    <dbReference type="NCBI Taxonomy" id="696281"/>
    <lineage>
        <taxon>Bacteria</taxon>
        <taxon>Bacillati</taxon>
        <taxon>Bacillota</taxon>
        <taxon>Clostridia</taxon>
        <taxon>Eubacteriales</taxon>
        <taxon>Peptococcaceae</taxon>
        <taxon>Desulforamulus</taxon>
    </lineage>
</organism>
<evidence type="ECO:0000259" key="1">
    <source>
        <dbReference type="Pfam" id="PF07287"/>
    </source>
</evidence>
<dbReference type="KEGG" id="dru:Desru_1990"/>
<dbReference type="STRING" id="696281.Desru_1990"/>
<dbReference type="eggNOG" id="COG1574">
    <property type="taxonomic scope" value="Bacteria"/>
</dbReference>
<feature type="domain" description="Acyclic terpene utilisation N-terminal" evidence="1">
    <location>
        <begin position="62"/>
        <end position="210"/>
    </location>
</feature>
<accession>F6DV93</accession>
<protein>
    <recommendedName>
        <fullName evidence="1">Acyclic terpene utilisation N-terminal domain-containing protein</fullName>
    </recommendedName>
</protein>
<reference evidence="2 3" key="2">
    <citation type="journal article" date="2012" name="Stand. Genomic Sci.">
        <title>Complete genome sequence of the sulfate-reducing firmicute Desulfotomaculum ruminis type strain (DL(T)).</title>
        <authorList>
            <person name="Spring S."/>
            <person name="Visser M."/>
            <person name="Lu M."/>
            <person name="Copeland A."/>
            <person name="Lapidus A."/>
            <person name="Lucas S."/>
            <person name="Cheng J.F."/>
            <person name="Han C."/>
            <person name="Tapia R."/>
            <person name="Goodwin L.A."/>
            <person name="Pitluck S."/>
            <person name="Ivanova N."/>
            <person name="Land M."/>
            <person name="Hauser L."/>
            <person name="Larimer F."/>
            <person name="Rohde M."/>
            <person name="Goker M."/>
            <person name="Detter J.C."/>
            <person name="Kyrpides N.C."/>
            <person name="Woyke T."/>
            <person name="Schaap P.J."/>
            <person name="Plugge C.M."/>
            <person name="Muyzer G."/>
            <person name="Kuever J."/>
            <person name="Pereira I.A."/>
            <person name="Parshina S.N."/>
            <person name="Bernier-Latmani R."/>
            <person name="Stams A.J."/>
            <person name="Klenk H.P."/>
        </authorList>
    </citation>
    <scope>NUCLEOTIDE SEQUENCE [LARGE SCALE GENOMIC DNA]</scope>
    <source>
        <strain evidence="3">ATCC 23193 / DSM 2154 / NCIB 8452 / DL</strain>
    </source>
</reference>
<dbReference type="RefSeq" id="WP_013842008.1">
    <property type="nucleotide sequence ID" value="NC_015589.1"/>
</dbReference>
<reference evidence="3" key="1">
    <citation type="submission" date="2011-05" db="EMBL/GenBank/DDBJ databases">
        <title>Complete sequence of Desulfotomaculum ruminis DSM 2154.</title>
        <authorList>
            <person name="Lucas S."/>
            <person name="Copeland A."/>
            <person name="Lapidus A."/>
            <person name="Cheng J.-F."/>
            <person name="Goodwin L."/>
            <person name="Pitluck S."/>
            <person name="Lu M."/>
            <person name="Detter J.C."/>
            <person name="Han C."/>
            <person name="Tapia R."/>
            <person name="Land M."/>
            <person name="Hauser L."/>
            <person name="Kyrpides N."/>
            <person name="Ivanova N."/>
            <person name="Mikhailova N."/>
            <person name="Pagani I."/>
            <person name="Stams A.J.M."/>
            <person name="Plugge C.M."/>
            <person name="Muyzer G."/>
            <person name="Kuever J."/>
            <person name="Parshina S.N."/>
            <person name="Ivanova A.E."/>
            <person name="Nazina T.N."/>
            <person name="Brambilla E."/>
            <person name="Spring S."/>
            <person name="Klenk H.-P."/>
            <person name="Woyke T."/>
        </authorList>
    </citation>
    <scope>NUCLEOTIDE SEQUENCE [LARGE SCALE GENOMIC DNA]</scope>
    <source>
        <strain evidence="3">ATCC 23193 / DSM 2154 / NCIB 8452 / DL</strain>
    </source>
</reference>
<dbReference type="InterPro" id="IPR010839">
    <property type="entry name" value="AtuA_N"/>
</dbReference>
<name>F6DV93_DESRL</name>
<dbReference type="EMBL" id="CP002780">
    <property type="protein sequence ID" value="AEG60246.1"/>
    <property type="molecule type" value="Genomic_DNA"/>
</dbReference>
<dbReference type="Proteomes" id="UP000009234">
    <property type="component" value="Chromosome"/>
</dbReference>
<evidence type="ECO:0000313" key="3">
    <source>
        <dbReference type="Proteomes" id="UP000009234"/>
    </source>
</evidence>
<evidence type="ECO:0000313" key="2">
    <source>
        <dbReference type="EMBL" id="AEG60246.1"/>
    </source>
</evidence>
<feature type="domain" description="Acyclic terpene utilisation N-terminal" evidence="1">
    <location>
        <begin position="229"/>
        <end position="404"/>
    </location>
</feature>